<dbReference type="EMBL" id="SJPS01000006">
    <property type="protein sequence ID" value="TWU23513.1"/>
    <property type="molecule type" value="Genomic_DNA"/>
</dbReference>
<reference evidence="1 2" key="1">
    <citation type="submission" date="2019-02" db="EMBL/GenBank/DDBJ databases">
        <title>Deep-cultivation of Planctomycetes and their phenomic and genomic characterization uncovers novel biology.</title>
        <authorList>
            <person name="Wiegand S."/>
            <person name="Jogler M."/>
            <person name="Boedeker C."/>
            <person name="Pinto D."/>
            <person name="Vollmers J."/>
            <person name="Rivas-Marin E."/>
            <person name="Kohn T."/>
            <person name="Peeters S.H."/>
            <person name="Heuer A."/>
            <person name="Rast P."/>
            <person name="Oberbeckmann S."/>
            <person name="Bunk B."/>
            <person name="Jeske O."/>
            <person name="Meyerdierks A."/>
            <person name="Storesund J.E."/>
            <person name="Kallscheuer N."/>
            <person name="Luecker S."/>
            <person name="Lage O.M."/>
            <person name="Pohl T."/>
            <person name="Merkel B.J."/>
            <person name="Hornburger P."/>
            <person name="Mueller R.-W."/>
            <person name="Bruemmer F."/>
            <person name="Labrenz M."/>
            <person name="Spormann A.M."/>
            <person name="Op Den Camp H."/>
            <person name="Overmann J."/>
            <person name="Amann R."/>
            <person name="Jetten M.S.M."/>
            <person name="Mascher T."/>
            <person name="Medema M.H."/>
            <person name="Devos D.P."/>
            <person name="Kaster A.-K."/>
            <person name="Ovreas L."/>
            <person name="Rohde M."/>
            <person name="Galperin M.Y."/>
            <person name="Jogler C."/>
        </authorList>
    </citation>
    <scope>NUCLEOTIDE SEQUENCE [LARGE SCALE GENOMIC DNA]</scope>
    <source>
        <strain evidence="1 2">Pla144</strain>
    </source>
</reference>
<organism evidence="1 2">
    <name type="scientific">Bythopirellula polymerisocia</name>
    <dbReference type="NCBI Taxonomy" id="2528003"/>
    <lineage>
        <taxon>Bacteria</taxon>
        <taxon>Pseudomonadati</taxon>
        <taxon>Planctomycetota</taxon>
        <taxon>Planctomycetia</taxon>
        <taxon>Pirellulales</taxon>
        <taxon>Lacipirellulaceae</taxon>
        <taxon>Bythopirellula</taxon>
    </lineage>
</organism>
<gene>
    <name evidence="1" type="ORF">Pla144_36880</name>
</gene>
<sequence length="86" mass="9453">MRTNYNQNFISQGVLSVSTKSNRRIWALLPLQEGLFNSPKVEPGIPGNVGLTSKYHPQALCGRKESPTNVAKIIDFSFAGCDAADW</sequence>
<proteinExistence type="predicted"/>
<accession>A0A5C6CF48</accession>
<dbReference type="Proteomes" id="UP000318437">
    <property type="component" value="Unassembled WGS sequence"/>
</dbReference>
<dbReference type="AlphaFoldDB" id="A0A5C6CF48"/>
<protein>
    <submittedName>
        <fullName evidence="1">Uncharacterized protein</fullName>
    </submittedName>
</protein>
<comment type="caution">
    <text evidence="1">The sequence shown here is derived from an EMBL/GenBank/DDBJ whole genome shotgun (WGS) entry which is preliminary data.</text>
</comment>
<name>A0A5C6CF48_9BACT</name>
<keyword evidence="2" id="KW-1185">Reference proteome</keyword>
<evidence type="ECO:0000313" key="2">
    <source>
        <dbReference type="Proteomes" id="UP000318437"/>
    </source>
</evidence>
<evidence type="ECO:0000313" key="1">
    <source>
        <dbReference type="EMBL" id="TWU23513.1"/>
    </source>
</evidence>